<feature type="region of interest" description="Disordered" evidence="1">
    <location>
        <begin position="78"/>
        <end position="101"/>
    </location>
</feature>
<reference evidence="2 3" key="1">
    <citation type="submission" date="2020-08" db="EMBL/GenBank/DDBJ databases">
        <title>Genomic Encyclopedia of Type Strains, Phase IV (KMG-IV): sequencing the most valuable type-strain genomes for metagenomic binning, comparative biology and taxonomic classification.</title>
        <authorList>
            <person name="Goeker M."/>
        </authorList>
    </citation>
    <scope>NUCLEOTIDE SEQUENCE [LARGE SCALE GENOMIC DNA]</scope>
    <source>
        <strain evidence="2 3">DSM 27939</strain>
    </source>
</reference>
<keyword evidence="3" id="KW-1185">Reference proteome</keyword>
<dbReference type="Proteomes" id="UP000552709">
    <property type="component" value="Unassembled WGS sequence"/>
</dbReference>
<evidence type="ECO:0000256" key="1">
    <source>
        <dbReference type="SAM" id="MobiDB-lite"/>
    </source>
</evidence>
<name>A0A7W8JYU6_9DEIO</name>
<sequence length="101" mass="10305">MNAAKNKPMQKIKGLILSALGVFSFVGVGVSVHTAQATGAGHFLAMPGGGDWEPEPENGTHSAGPSAQVIGADLYLAMPGGGDWEPEPENETHGVAHSVNT</sequence>
<proteinExistence type="predicted"/>
<accession>A0A7W8JYU6</accession>
<comment type="caution">
    <text evidence="2">The sequence shown here is derived from an EMBL/GenBank/DDBJ whole genome shotgun (WGS) entry which is preliminary data.</text>
</comment>
<evidence type="ECO:0000313" key="3">
    <source>
        <dbReference type="Proteomes" id="UP000552709"/>
    </source>
</evidence>
<feature type="region of interest" description="Disordered" evidence="1">
    <location>
        <begin position="46"/>
        <end position="66"/>
    </location>
</feature>
<gene>
    <name evidence="2" type="ORF">HNQ08_004800</name>
</gene>
<protein>
    <submittedName>
        <fullName evidence="2">Uncharacterized protein</fullName>
    </submittedName>
</protein>
<dbReference type="RefSeq" id="WP_184137356.1">
    <property type="nucleotide sequence ID" value="NZ_JACHFL010000020.1"/>
</dbReference>
<organism evidence="2 3">
    <name type="scientific">Deinococcus humi</name>
    <dbReference type="NCBI Taxonomy" id="662880"/>
    <lineage>
        <taxon>Bacteria</taxon>
        <taxon>Thermotogati</taxon>
        <taxon>Deinococcota</taxon>
        <taxon>Deinococci</taxon>
        <taxon>Deinococcales</taxon>
        <taxon>Deinococcaceae</taxon>
        <taxon>Deinococcus</taxon>
    </lineage>
</organism>
<evidence type="ECO:0000313" key="2">
    <source>
        <dbReference type="EMBL" id="MBB5365674.1"/>
    </source>
</evidence>
<dbReference type="EMBL" id="JACHFL010000020">
    <property type="protein sequence ID" value="MBB5365674.1"/>
    <property type="molecule type" value="Genomic_DNA"/>
</dbReference>
<dbReference type="AlphaFoldDB" id="A0A7W8JYU6"/>